<feature type="domain" description="Protein kinase" evidence="2">
    <location>
        <begin position="31"/>
        <end position="301"/>
    </location>
</feature>
<evidence type="ECO:0000313" key="3">
    <source>
        <dbReference type="EMBL" id="PKK71464.1"/>
    </source>
</evidence>
<dbReference type="PRINTS" id="PR00109">
    <property type="entry name" value="TYRKINASE"/>
</dbReference>
<dbReference type="InterPro" id="IPR032675">
    <property type="entry name" value="LRR_dom_sf"/>
</dbReference>
<sequence length="1036" mass="122543">MNKINKDNKWIRWIKDSIANKYINYHDYDEFQNLEYICDRGFSKVHRANWKSSNNIVTLKSHKNGNNFMKEIVNEITLLNKINLHKNIIQFFGITKMIDNNKDNVDPNYLFIFEYADNGTLRDYLENNFNNLDWNIKLRFAIQIVDAVSFIHRKNIIHRNLHSNSILVHKNMIKLADFVLSHKLAEVSNTSADIIGILPFIDPQHFKEKLNDNYKANKKSDVYSVGVLMWEISSGKRPFESYNKPQQKSTLMLEILNGRREIPTSDAPIDYVNTYKRCWQDNPNDRPDMQQVLSELKSINLNMKNDLSYVNNINENIQNDTINDIDENNEIIINELILLYEDFIQKEIYYEDDYIQLIIKKYIIFNKKNINEIFNYLLNNNKKNKQNIILLAIFYRYGIGIEKNEMKAFELYEEMTRKAFVKSEISEKSNSKKIFEVCVKENNKINAQKYINQKYPTKEEKEKENRLIINNKDLEGHLDLSEFVNLEILNCSNNQLISLDIRKNMRLTDLDCSQNKLTNLDLTSSSNITYIRANYNQLIDIRLPIVNNNEKLEYINLFDNSLSQNLDCFGCFFNLKQLFIVNTDEYRIQQGIFNRFHGSLKPLKSLNKLESLNINNTDIDSGIEYLPDSVKNFRCSIDKRPEAKVKIIYKQLEIFAIDVIDTLKGRYNLRAWKENWKLSKEYQKSALNGKEYEEKGVKSEFFTAEQLMENGVSHEEANSLKGELLIKESKEKYKKQLGKELGNPDELRTKEDEYANLEDQLIKSKSLISSIESRKKELKYLKKKLDEQKYETRSSTASLRRQMNDLEKDINSSWKQLIKTMKIDNKFEEIKVNEEDQQKERSHLQDCLEKLHEDKENLCNKLEIYNNQLTDKEDFINKLQQQTRKNIEELKKQLNEETRKYENSQEKLAILDNQSKVKDDLIQQSEQHIDELKRQLKEINALYPQIETKEIELRNTINTISIKSELGKKGKRLLDNLLEEQIKIVLTNDNFSSEKLEKVKLKLSEEEELTNEEIQNILNKQTEVTWLKLKLKSLQD</sequence>
<dbReference type="Gene3D" id="3.80.10.10">
    <property type="entry name" value="Ribonuclease Inhibitor"/>
    <property type="match status" value="1"/>
</dbReference>
<reference evidence="3 4" key="1">
    <citation type="submission" date="2016-04" db="EMBL/GenBank/DDBJ databases">
        <title>Genome analyses suggest a sexual origin of heterokaryosis in a supposedly ancient asexual fungus.</title>
        <authorList>
            <person name="Ropars J."/>
            <person name="Sedzielewska K."/>
            <person name="Noel J."/>
            <person name="Charron P."/>
            <person name="Farinelli L."/>
            <person name="Marton T."/>
            <person name="Kruger M."/>
            <person name="Pelin A."/>
            <person name="Brachmann A."/>
            <person name="Corradi N."/>
        </authorList>
    </citation>
    <scope>NUCLEOTIDE SEQUENCE [LARGE SCALE GENOMIC DNA]</scope>
    <source>
        <strain evidence="3 4">C2</strain>
    </source>
</reference>
<dbReference type="EMBL" id="LLXL01000517">
    <property type="protein sequence ID" value="PKK71464.1"/>
    <property type="molecule type" value="Genomic_DNA"/>
</dbReference>
<dbReference type="VEuPathDB" id="FungiDB:RhiirFUN_005073"/>
<name>A0A2N1NCA7_9GLOM</name>
<dbReference type="GO" id="GO:0005524">
    <property type="term" value="F:ATP binding"/>
    <property type="evidence" value="ECO:0007669"/>
    <property type="project" value="InterPro"/>
</dbReference>
<dbReference type="InterPro" id="IPR001245">
    <property type="entry name" value="Ser-Thr/Tyr_kinase_cat_dom"/>
</dbReference>
<dbReference type="SUPFAM" id="SSF52058">
    <property type="entry name" value="L domain-like"/>
    <property type="match status" value="1"/>
</dbReference>
<accession>A0A2N1NCA7</accession>
<dbReference type="AlphaFoldDB" id="A0A2N1NCA7"/>
<dbReference type="VEuPathDB" id="FungiDB:FUN_006780"/>
<dbReference type="Gene3D" id="1.10.510.10">
    <property type="entry name" value="Transferase(Phosphotransferase) domain 1"/>
    <property type="match status" value="1"/>
</dbReference>
<dbReference type="PROSITE" id="PS50011">
    <property type="entry name" value="PROTEIN_KINASE_DOM"/>
    <property type="match status" value="1"/>
</dbReference>
<comment type="caution">
    <text evidence="3">The sequence shown here is derived from an EMBL/GenBank/DDBJ whole genome shotgun (WGS) entry which is preliminary data.</text>
</comment>
<dbReference type="InterPro" id="IPR051681">
    <property type="entry name" value="Ser/Thr_Kinases-Pseudokinases"/>
</dbReference>
<evidence type="ECO:0000313" key="4">
    <source>
        <dbReference type="Proteomes" id="UP000233469"/>
    </source>
</evidence>
<organism evidence="3 4">
    <name type="scientific">Rhizophagus irregularis</name>
    <dbReference type="NCBI Taxonomy" id="588596"/>
    <lineage>
        <taxon>Eukaryota</taxon>
        <taxon>Fungi</taxon>
        <taxon>Fungi incertae sedis</taxon>
        <taxon>Mucoromycota</taxon>
        <taxon>Glomeromycotina</taxon>
        <taxon>Glomeromycetes</taxon>
        <taxon>Glomerales</taxon>
        <taxon>Glomeraceae</taxon>
        <taxon>Rhizophagus</taxon>
    </lineage>
</organism>
<dbReference type="SUPFAM" id="SSF56112">
    <property type="entry name" value="Protein kinase-like (PK-like)"/>
    <property type="match status" value="1"/>
</dbReference>
<dbReference type="InterPro" id="IPR011009">
    <property type="entry name" value="Kinase-like_dom_sf"/>
</dbReference>
<proteinExistence type="predicted"/>
<protein>
    <recommendedName>
        <fullName evidence="2">Protein kinase domain-containing protein</fullName>
    </recommendedName>
</protein>
<gene>
    <name evidence="3" type="ORF">RhiirC2_778376</name>
</gene>
<dbReference type="VEuPathDB" id="FungiDB:FUN_005397"/>
<dbReference type="Pfam" id="PF07714">
    <property type="entry name" value="PK_Tyr_Ser-Thr"/>
    <property type="match status" value="1"/>
</dbReference>
<evidence type="ECO:0000256" key="1">
    <source>
        <dbReference type="SAM" id="Coils"/>
    </source>
</evidence>
<keyword evidence="1" id="KW-0175">Coiled coil</keyword>
<dbReference type="InterPro" id="IPR000719">
    <property type="entry name" value="Prot_kinase_dom"/>
</dbReference>
<dbReference type="Proteomes" id="UP000233469">
    <property type="component" value="Unassembled WGS sequence"/>
</dbReference>
<reference evidence="3 4" key="2">
    <citation type="submission" date="2017-10" db="EMBL/GenBank/DDBJ databases">
        <title>Extensive intraspecific genome diversity in a model arbuscular mycorrhizal fungus.</title>
        <authorList>
            <person name="Chen E.C.H."/>
            <person name="Morin E."/>
            <person name="Baudet D."/>
            <person name="Noel J."/>
            <person name="Ndikumana S."/>
            <person name="Charron P."/>
            <person name="St-Onge C."/>
            <person name="Giorgi J."/>
            <person name="Grigoriev I.V."/>
            <person name="Roux C."/>
            <person name="Martin F.M."/>
            <person name="Corradi N."/>
        </authorList>
    </citation>
    <scope>NUCLEOTIDE SEQUENCE [LARGE SCALE GENOMIC DNA]</scope>
    <source>
        <strain evidence="3 4">C2</strain>
    </source>
</reference>
<dbReference type="GO" id="GO:0004674">
    <property type="term" value="F:protein serine/threonine kinase activity"/>
    <property type="evidence" value="ECO:0007669"/>
    <property type="project" value="TreeGrafter"/>
</dbReference>
<dbReference type="PANTHER" id="PTHR44329">
    <property type="entry name" value="SERINE/THREONINE-PROTEIN KINASE TNNI3K-RELATED"/>
    <property type="match status" value="1"/>
</dbReference>
<dbReference type="VEuPathDB" id="FungiDB:RhiirA1_460050"/>
<evidence type="ECO:0000259" key="2">
    <source>
        <dbReference type="PROSITE" id="PS50011"/>
    </source>
</evidence>
<feature type="coiled-coil region" evidence="1">
    <location>
        <begin position="848"/>
        <end position="949"/>
    </location>
</feature>
<feature type="coiled-coil region" evidence="1">
    <location>
        <begin position="747"/>
        <end position="788"/>
    </location>
</feature>
<dbReference type="VEuPathDB" id="FungiDB:RhiirA1_459276"/>
<dbReference type="VEuPathDB" id="FungiDB:RhiirA1_528608"/>